<dbReference type="PROSITE" id="PS50833">
    <property type="entry name" value="BRIX"/>
    <property type="match status" value="1"/>
</dbReference>
<dbReference type="PANTHER" id="PTHR22734:SF2">
    <property type="entry name" value="U3 SMALL NUCLEOLAR RIBONUCLEOPROTEIN PROTEIN IMP4"/>
    <property type="match status" value="1"/>
</dbReference>
<accession>A0A914LF62</accession>
<dbReference type="InterPro" id="IPR007109">
    <property type="entry name" value="Brix"/>
</dbReference>
<dbReference type="GO" id="GO:0042134">
    <property type="term" value="F:rRNA primary transcript binding"/>
    <property type="evidence" value="ECO:0007669"/>
    <property type="project" value="InterPro"/>
</dbReference>
<dbReference type="AlphaFoldDB" id="A0A914LF62"/>
<reference evidence="3" key="1">
    <citation type="submission" date="2022-11" db="UniProtKB">
        <authorList>
            <consortium name="WormBaseParasite"/>
        </authorList>
    </citation>
    <scope>IDENTIFICATION</scope>
</reference>
<dbReference type="GO" id="GO:0034457">
    <property type="term" value="C:Mpp10 complex"/>
    <property type="evidence" value="ECO:0007669"/>
    <property type="project" value="TreeGrafter"/>
</dbReference>
<evidence type="ECO:0000259" key="1">
    <source>
        <dbReference type="PROSITE" id="PS50833"/>
    </source>
</evidence>
<dbReference type="GO" id="GO:0032040">
    <property type="term" value="C:small-subunit processome"/>
    <property type="evidence" value="ECO:0007669"/>
    <property type="project" value="TreeGrafter"/>
</dbReference>
<dbReference type="Proteomes" id="UP000887563">
    <property type="component" value="Unplaced"/>
</dbReference>
<evidence type="ECO:0000313" key="2">
    <source>
        <dbReference type="Proteomes" id="UP000887563"/>
    </source>
</evidence>
<dbReference type="PANTHER" id="PTHR22734">
    <property type="entry name" value="U3 SMALL NUCLEOLAR RIBONUCLEOPROTEIN PROTEIN IMP4"/>
    <property type="match status" value="1"/>
</dbReference>
<feature type="domain" description="Brix" evidence="1">
    <location>
        <begin position="1"/>
        <end position="96"/>
    </location>
</feature>
<keyword evidence="2" id="KW-1185">Reference proteome</keyword>
<dbReference type="Pfam" id="PF04427">
    <property type="entry name" value="Brix"/>
    <property type="match status" value="1"/>
</dbReference>
<dbReference type="GO" id="GO:0006364">
    <property type="term" value="P:rRNA processing"/>
    <property type="evidence" value="ECO:0007669"/>
    <property type="project" value="InterPro"/>
</dbReference>
<evidence type="ECO:0000313" key="3">
    <source>
        <dbReference type="WBParaSite" id="Minc3s00464g12773"/>
    </source>
</evidence>
<dbReference type="WBParaSite" id="Minc3s00464g12773">
    <property type="protein sequence ID" value="Minc3s00464g12773"/>
    <property type="gene ID" value="Minc3s00464g12773"/>
</dbReference>
<dbReference type="InterPro" id="IPR044281">
    <property type="entry name" value="IMP4/RPF1"/>
</dbReference>
<dbReference type="GO" id="GO:0030515">
    <property type="term" value="F:snoRNA binding"/>
    <property type="evidence" value="ECO:0007669"/>
    <property type="project" value="TreeGrafter"/>
</dbReference>
<name>A0A914LF62_MELIC</name>
<organism evidence="2 3">
    <name type="scientific">Meloidogyne incognita</name>
    <name type="common">Southern root-knot nematode worm</name>
    <name type="synonym">Oxyuris incognita</name>
    <dbReference type="NCBI Taxonomy" id="6306"/>
    <lineage>
        <taxon>Eukaryota</taxon>
        <taxon>Metazoa</taxon>
        <taxon>Ecdysozoa</taxon>
        <taxon>Nematoda</taxon>
        <taxon>Chromadorea</taxon>
        <taxon>Rhabditida</taxon>
        <taxon>Tylenchina</taxon>
        <taxon>Tylenchomorpha</taxon>
        <taxon>Tylenchoidea</taxon>
        <taxon>Meloidogynidae</taxon>
        <taxon>Meloidogyninae</taxon>
        <taxon>Meloidogyne</taxon>
        <taxon>Meloidogyne incognita group</taxon>
    </lineage>
</organism>
<sequence>MSRSLTKFENRKSVEKNVENRNFDAALIATFRNFYEKLTNILKYLFPVPKKDSNRVVTFANEEDFISFRQHTLKKDEHGDIELTELGPRFEMRAYA</sequence>
<protein>
    <submittedName>
        <fullName evidence="3">Brix domain-containing protein</fullName>
    </submittedName>
</protein>
<dbReference type="SUPFAM" id="SSF52954">
    <property type="entry name" value="Class II aaRS ABD-related"/>
    <property type="match status" value="1"/>
</dbReference>
<proteinExistence type="predicted"/>